<reference evidence="6" key="2">
    <citation type="submission" date="2020-09" db="EMBL/GenBank/DDBJ databases">
        <authorList>
            <person name="Sun Q."/>
            <person name="Ohkuma M."/>
        </authorList>
    </citation>
    <scope>NUCLEOTIDE SEQUENCE</scope>
    <source>
        <strain evidence="6">JCM 31311</strain>
    </source>
</reference>
<dbReference type="Gene3D" id="3.90.75.20">
    <property type="match status" value="1"/>
</dbReference>
<dbReference type="InterPro" id="IPR016177">
    <property type="entry name" value="DNA-bd_dom_sf"/>
</dbReference>
<dbReference type="SUPFAM" id="SSF54060">
    <property type="entry name" value="His-Me finger endonucleases"/>
    <property type="match status" value="1"/>
</dbReference>
<feature type="domain" description="AP2/ERF" evidence="5">
    <location>
        <begin position="105"/>
        <end position="160"/>
    </location>
</feature>
<dbReference type="Gene3D" id="3.30.730.10">
    <property type="entry name" value="AP2/ERF domain"/>
    <property type="match status" value="1"/>
</dbReference>
<reference evidence="6" key="1">
    <citation type="journal article" date="2014" name="Int. J. Syst. Evol. Microbiol.">
        <title>Complete genome sequence of Corynebacterium casei LMG S-19264T (=DSM 44701T), isolated from a smear-ripened cheese.</title>
        <authorList>
            <consortium name="US DOE Joint Genome Institute (JGI-PGF)"/>
            <person name="Walter F."/>
            <person name="Albersmeier A."/>
            <person name="Kalinowski J."/>
            <person name="Ruckert C."/>
        </authorList>
    </citation>
    <scope>NUCLEOTIDE SEQUENCE</scope>
    <source>
        <strain evidence="6">JCM 31311</strain>
    </source>
</reference>
<keyword evidence="1" id="KW-0805">Transcription regulation</keyword>
<keyword evidence="2" id="KW-0238">DNA-binding</keyword>
<dbReference type="InterPro" id="IPR036955">
    <property type="entry name" value="AP2/ERF_dom_sf"/>
</dbReference>
<protein>
    <recommendedName>
        <fullName evidence="5">AP2/ERF domain-containing protein</fullName>
    </recommendedName>
</protein>
<proteinExistence type="predicted"/>
<accession>A0A918C8T3</accession>
<organism evidence="6 7">
    <name type="scientific">Deinococcus ruber</name>
    <dbReference type="NCBI Taxonomy" id="1848197"/>
    <lineage>
        <taxon>Bacteria</taxon>
        <taxon>Thermotogati</taxon>
        <taxon>Deinococcota</taxon>
        <taxon>Deinococci</taxon>
        <taxon>Deinococcales</taxon>
        <taxon>Deinococcaceae</taxon>
        <taxon>Deinococcus</taxon>
    </lineage>
</organism>
<dbReference type="InterPro" id="IPR001471">
    <property type="entry name" value="AP2/ERF_dom"/>
</dbReference>
<dbReference type="PROSITE" id="PS51032">
    <property type="entry name" value="AP2_ERF"/>
    <property type="match status" value="1"/>
</dbReference>
<dbReference type="InterPro" id="IPR044925">
    <property type="entry name" value="His-Me_finger_sf"/>
</dbReference>
<dbReference type="GO" id="GO:0003677">
    <property type="term" value="F:DNA binding"/>
    <property type="evidence" value="ECO:0007669"/>
    <property type="project" value="UniProtKB-KW"/>
</dbReference>
<evidence type="ECO:0000259" key="5">
    <source>
        <dbReference type="PROSITE" id="PS51032"/>
    </source>
</evidence>
<evidence type="ECO:0000313" key="6">
    <source>
        <dbReference type="EMBL" id="GGR11575.1"/>
    </source>
</evidence>
<gene>
    <name evidence="6" type="ORF">GCM10008957_25680</name>
</gene>
<dbReference type="RefSeq" id="WP_189090913.1">
    <property type="nucleotide sequence ID" value="NZ_BMQL01000013.1"/>
</dbReference>
<feature type="region of interest" description="Disordered" evidence="4">
    <location>
        <begin position="87"/>
        <end position="110"/>
    </location>
</feature>
<comment type="caution">
    <text evidence="6">The sequence shown here is derived from an EMBL/GenBank/DDBJ whole genome shotgun (WGS) entry which is preliminary data.</text>
</comment>
<evidence type="ECO:0000256" key="1">
    <source>
        <dbReference type="ARBA" id="ARBA00023015"/>
    </source>
</evidence>
<name>A0A918C8T3_9DEIO</name>
<dbReference type="SUPFAM" id="SSF54171">
    <property type="entry name" value="DNA-binding domain"/>
    <property type="match status" value="1"/>
</dbReference>
<evidence type="ECO:0000256" key="2">
    <source>
        <dbReference type="ARBA" id="ARBA00023125"/>
    </source>
</evidence>
<evidence type="ECO:0000256" key="4">
    <source>
        <dbReference type="SAM" id="MobiDB-lite"/>
    </source>
</evidence>
<dbReference type="Proteomes" id="UP000603865">
    <property type="component" value="Unassembled WGS sequence"/>
</dbReference>
<keyword evidence="3" id="KW-0804">Transcription</keyword>
<dbReference type="SMART" id="SM00380">
    <property type="entry name" value="AP2"/>
    <property type="match status" value="1"/>
</dbReference>
<dbReference type="GO" id="GO:0003700">
    <property type="term" value="F:DNA-binding transcription factor activity"/>
    <property type="evidence" value="ECO:0007669"/>
    <property type="project" value="InterPro"/>
</dbReference>
<dbReference type="AlphaFoldDB" id="A0A918C8T3"/>
<sequence length="168" mass="18749">MKEIPLRGKQGQGHSALVDNADYDVLNARLWYLDTSGYPAITLKLDRGGRAKVRLHRFLEADDQGGRYQDHINGNRLDNQRRNLRPATKTQNSRNRRMHKNNTSGYKGVSKTGHGTFRACINVGTQQIQLGTYQTAELAAAAYNGAARVLYASWARLNIIPEAVQRAG</sequence>
<evidence type="ECO:0000313" key="7">
    <source>
        <dbReference type="Proteomes" id="UP000603865"/>
    </source>
</evidence>
<dbReference type="EMBL" id="BMQL01000013">
    <property type="protein sequence ID" value="GGR11575.1"/>
    <property type="molecule type" value="Genomic_DNA"/>
</dbReference>
<keyword evidence="7" id="KW-1185">Reference proteome</keyword>
<evidence type="ECO:0000256" key="3">
    <source>
        <dbReference type="ARBA" id="ARBA00023163"/>
    </source>
</evidence>